<feature type="region of interest" description="Disordered" evidence="1">
    <location>
        <begin position="116"/>
        <end position="146"/>
    </location>
</feature>
<dbReference type="PANTHER" id="PTHR42470:SF2">
    <property type="match status" value="1"/>
</dbReference>
<feature type="region of interest" description="Disordered" evidence="1">
    <location>
        <begin position="389"/>
        <end position="453"/>
    </location>
</feature>
<feature type="compositionally biased region" description="Basic and acidic residues" evidence="1">
    <location>
        <begin position="413"/>
        <end position="424"/>
    </location>
</feature>
<keyword evidence="4" id="KW-1185">Reference proteome</keyword>
<evidence type="ECO:0000313" key="3">
    <source>
        <dbReference type="EMBL" id="KAK5936594.1"/>
    </source>
</evidence>
<reference evidence="3 4" key="1">
    <citation type="journal article" date="2023" name="Res Sq">
        <title>Genomic and morphological characterization of Knufia obscura isolated from the Mars 2020 spacecraft assembly facility.</title>
        <authorList>
            <person name="Chander A.M."/>
            <person name="Teixeira M.M."/>
            <person name="Singh N.K."/>
            <person name="Williams M.P."/>
            <person name="Parker C.W."/>
            <person name="Leo P."/>
            <person name="Stajich J.E."/>
            <person name="Torok T."/>
            <person name="Tighe S."/>
            <person name="Mason C.E."/>
            <person name="Venkateswaran K."/>
        </authorList>
    </citation>
    <scope>NUCLEOTIDE SEQUENCE [LARGE SCALE GENOMIC DNA]</scope>
    <source>
        <strain evidence="3 4">CCFEE 5817</strain>
    </source>
</reference>
<dbReference type="GeneID" id="90004608"/>
<feature type="compositionally biased region" description="Basic and acidic residues" evidence="1">
    <location>
        <begin position="34"/>
        <end position="43"/>
    </location>
</feature>
<evidence type="ECO:0000313" key="4">
    <source>
        <dbReference type="Proteomes" id="UP001334248"/>
    </source>
</evidence>
<dbReference type="EMBL" id="JAVHJV010000027">
    <property type="protein sequence ID" value="KAK5936594.1"/>
    <property type="molecule type" value="Genomic_DNA"/>
</dbReference>
<gene>
    <name evidence="3" type="ORF">PMZ80_011159</name>
</gene>
<comment type="caution">
    <text evidence="3">The sequence shown here is derived from an EMBL/GenBank/DDBJ whole genome shotgun (WGS) entry which is preliminary data.</text>
</comment>
<dbReference type="Proteomes" id="UP001334248">
    <property type="component" value="Unassembled WGS sequence"/>
</dbReference>
<dbReference type="PANTHER" id="PTHR42470">
    <property type="entry name" value="VAST DOMAIN-CONTAINING PROTEIN"/>
    <property type="match status" value="1"/>
</dbReference>
<name>A0ABR0R8X5_9EURO</name>
<evidence type="ECO:0000259" key="2">
    <source>
        <dbReference type="Pfam" id="PF25545"/>
    </source>
</evidence>
<feature type="domain" description="DUF7924" evidence="2">
    <location>
        <begin position="181"/>
        <end position="382"/>
    </location>
</feature>
<feature type="region of interest" description="Disordered" evidence="1">
    <location>
        <begin position="1"/>
        <end position="93"/>
    </location>
</feature>
<feature type="compositionally biased region" description="Polar residues" evidence="1">
    <location>
        <begin position="60"/>
        <end position="73"/>
    </location>
</feature>
<feature type="compositionally biased region" description="Basic residues" evidence="1">
    <location>
        <begin position="49"/>
        <end position="59"/>
    </location>
</feature>
<organism evidence="3 4">
    <name type="scientific">Knufia obscura</name>
    <dbReference type="NCBI Taxonomy" id="1635080"/>
    <lineage>
        <taxon>Eukaryota</taxon>
        <taxon>Fungi</taxon>
        <taxon>Dikarya</taxon>
        <taxon>Ascomycota</taxon>
        <taxon>Pezizomycotina</taxon>
        <taxon>Eurotiomycetes</taxon>
        <taxon>Chaetothyriomycetidae</taxon>
        <taxon>Chaetothyriales</taxon>
        <taxon>Trichomeriaceae</taxon>
        <taxon>Knufia</taxon>
    </lineage>
</organism>
<sequence length="499" mass="56047">MTLQVILSDRGVQPSIYTHQQDRVPRGNAAGKNKYVDTRERDFGPTPRGQRRGHRKRRQTSGITADASDTTGPANAEDCTRDDAEVCPPTAPPIAPPIASPVAYWAHTAQWPKDFASMSQEPNSSSKKRPSSSSYTQSYKDGEVPKAHSAASEKVLAGHGVYINELQGLSYVQEESKSYCKRLLQNLTPLLVPPPELLLICGLQELEHVVEDIDTEWTRCKTLGGPRLKPDPALGIAASAFNEEELAKLRNYTAFERATLFTNNLYFPFLLSEAKSADVGISVADRQNMHSSSMAVNAIVQLCRAADEAQVVDLSGRILVFSVSHDNERVKLYGHFAIIDGEKMAFYRHPIAEPRQEEDHDFVREVYHTFYPAQLKRVRDALAAMEDPRNVSMTSSVGMEEDGSQELDPSARSSRETAGFKRPDTPASKKQKGEMALLREQLEQQRKDTEEREANLLRELEKQRQNVGKQRQESEQQQKELMKLLTEQSTQIKELLQKR</sequence>
<protein>
    <recommendedName>
        <fullName evidence="2">DUF7924 domain-containing protein</fullName>
    </recommendedName>
</protein>
<dbReference type="InterPro" id="IPR057684">
    <property type="entry name" value="DUF7924"/>
</dbReference>
<accession>A0ABR0R8X5</accession>
<evidence type="ECO:0000256" key="1">
    <source>
        <dbReference type="SAM" id="MobiDB-lite"/>
    </source>
</evidence>
<proteinExistence type="predicted"/>
<dbReference type="Pfam" id="PF25545">
    <property type="entry name" value="DUF7924"/>
    <property type="match status" value="1"/>
</dbReference>
<dbReference type="RefSeq" id="XP_064724684.1">
    <property type="nucleotide sequence ID" value="XM_064879547.1"/>
</dbReference>
<feature type="compositionally biased region" description="Basic and acidic residues" evidence="1">
    <location>
        <begin position="440"/>
        <end position="453"/>
    </location>
</feature>